<dbReference type="InterPro" id="IPR050357">
    <property type="entry name" value="Arrestin_domain-protein"/>
</dbReference>
<dbReference type="AlphaFoldDB" id="A0AAV5A132"/>
<evidence type="ECO:0000256" key="1">
    <source>
        <dbReference type="SAM" id="MobiDB-lite"/>
    </source>
</evidence>
<dbReference type="Gene3D" id="2.60.40.640">
    <property type="match status" value="1"/>
</dbReference>
<feature type="region of interest" description="Disordered" evidence="1">
    <location>
        <begin position="1"/>
        <end position="33"/>
    </location>
</feature>
<dbReference type="PANTHER" id="PTHR11188:SF17">
    <property type="entry name" value="FI21816P1"/>
    <property type="match status" value="1"/>
</dbReference>
<feature type="compositionally biased region" description="Polar residues" evidence="1">
    <location>
        <begin position="262"/>
        <end position="281"/>
    </location>
</feature>
<dbReference type="GO" id="GO:0005886">
    <property type="term" value="C:plasma membrane"/>
    <property type="evidence" value="ECO:0007669"/>
    <property type="project" value="TreeGrafter"/>
</dbReference>
<dbReference type="SMART" id="SM01017">
    <property type="entry name" value="Arrestin_C"/>
    <property type="match status" value="1"/>
</dbReference>
<dbReference type="InterPro" id="IPR011022">
    <property type="entry name" value="Arrestin_C-like"/>
</dbReference>
<dbReference type="GO" id="GO:0030674">
    <property type="term" value="F:protein-macromolecule adaptor activity"/>
    <property type="evidence" value="ECO:0007669"/>
    <property type="project" value="TreeGrafter"/>
</dbReference>
<name>A0AAV5A132_9AGAM</name>
<dbReference type="GO" id="GO:0070086">
    <property type="term" value="P:ubiquitin-dependent endocytosis"/>
    <property type="evidence" value="ECO:0007669"/>
    <property type="project" value="TreeGrafter"/>
</dbReference>
<proteinExistence type="predicted"/>
<gene>
    <name evidence="3" type="ORF">Clacol_000621</name>
</gene>
<feature type="region of interest" description="Disordered" evidence="1">
    <location>
        <begin position="677"/>
        <end position="697"/>
    </location>
</feature>
<feature type="region of interest" description="Disordered" evidence="1">
    <location>
        <begin position="303"/>
        <end position="349"/>
    </location>
</feature>
<feature type="domain" description="Arrestin C-terminal-like" evidence="2">
    <location>
        <begin position="169"/>
        <end position="417"/>
    </location>
</feature>
<feature type="region of interest" description="Disordered" evidence="1">
    <location>
        <begin position="490"/>
        <end position="610"/>
    </location>
</feature>
<dbReference type="Proteomes" id="UP001050691">
    <property type="component" value="Unassembled WGS sequence"/>
</dbReference>
<dbReference type="SUPFAM" id="SSF81296">
    <property type="entry name" value="E set domains"/>
    <property type="match status" value="1"/>
</dbReference>
<dbReference type="GO" id="GO:0005829">
    <property type="term" value="C:cytosol"/>
    <property type="evidence" value="ECO:0007669"/>
    <property type="project" value="TreeGrafter"/>
</dbReference>
<dbReference type="GO" id="GO:0031625">
    <property type="term" value="F:ubiquitin protein ligase binding"/>
    <property type="evidence" value="ECO:0007669"/>
    <property type="project" value="TreeGrafter"/>
</dbReference>
<accession>A0AAV5A132</accession>
<dbReference type="InterPro" id="IPR014756">
    <property type="entry name" value="Ig_E-set"/>
</dbReference>
<feature type="compositionally biased region" description="Low complexity" evidence="1">
    <location>
        <begin position="321"/>
        <end position="344"/>
    </location>
</feature>
<feature type="region of interest" description="Disordered" evidence="1">
    <location>
        <begin position="262"/>
        <end position="282"/>
    </location>
</feature>
<feature type="compositionally biased region" description="Low complexity" evidence="1">
    <location>
        <begin position="496"/>
        <end position="511"/>
    </location>
</feature>
<protein>
    <recommendedName>
        <fullName evidence="2">Arrestin C-terminal-like domain-containing protein</fullName>
    </recommendedName>
</protein>
<feature type="compositionally biased region" description="Pro residues" evidence="1">
    <location>
        <begin position="1"/>
        <end position="12"/>
    </location>
</feature>
<reference evidence="3" key="1">
    <citation type="submission" date="2021-10" db="EMBL/GenBank/DDBJ databases">
        <title>De novo Genome Assembly of Clathrus columnatus (Basidiomycota, Fungi) Using Illumina and Nanopore Sequence Data.</title>
        <authorList>
            <person name="Ogiso-Tanaka E."/>
            <person name="Itagaki H."/>
            <person name="Hosoya T."/>
            <person name="Hosaka K."/>
        </authorList>
    </citation>
    <scope>NUCLEOTIDE SEQUENCE</scope>
    <source>
        <strain evidence="3">MO-923</strain>
    </source>
</reference>
<feature type="compositionally biased region" description="Low complexity" evidence="1">
    <location>
        <begin position="547"/>
        <end position="581"/>
    </location>
</feature>
<comment type="caution">
    <text evidence="3">The sequence shown here is derived from an EMBL/GenBank/DDBJ whole genome shotgun (WGS) entry which is preliminary data.</text>
</comment>
<feature type="compositionally biased region" description="Polar residues" evidence="1">
    <location>
        <begin position="582"/>
        <end position="592"/>
    </location>
</feature>
<evidence type="ECO:0000313" key="4">
    <source>
        <dbReference type="Proteomes" id="UP001050691"/>
    </source>
</evidence>
<evidence type="ECO:0000313" key="3">
    <source>
        <dbReference type="EMBL" id="GJJ06429.1"/>
    </source>
</evidence>
<dbReference type="EMBL" id="BPWL01000001">
    <property type="protein sequence ID" value="GJJ06429.1"/>
    <property type="molecule type" value="Genomic_DNA"/>
</dbReference>
<organism evidence="3 4">
    <name type="scientific">Clathrus columnatus</name>
    <dbReference type="NCBI Taxonomy" id="1419009"/>
    <lineage>
        <taxon>Eukaryota</taxon>
        <taxon>Fungi</taxon>
        <taxon>Dikarya</taxon>
        <taxon>Basidiomycota</taxon>
        <taxon>Agaricomycotina</taxon>
        <taxon>Agaricomycetes</taxon>
        <taxon>Phallomycetidae</taxon>
        <taxon>Phallales</taxon>
        <taxon>Clathraceae</taxon>
        <taxon>Clathrus</taxon>
    </lineage>
</organism>
<dbReference type="PANTHER" id="PTHR11188">
    <property type="entry name" value="ARRESTIN DOMAIN CONTAINING PROTEIN"/>
    <property type="match status" value="1"/>
</dbReference>
<keyword evidence="4" id="KW-1185">Reference proteome</keyword>
<dbReference type="InterPro" id="IPR014752">
    <property type="entry name" value="Arrestin-like_C"/>
</dbReference>
<evidence type="ECO:0000259" key="2">
    <source>
        <dbReference type="SMART" id="SM01017"/>
    </source>
</evidence>
<sequence length="741" mass="79778">MSTSHPPSPHIPPLDALSSFDHHHLPMGQQKPHNSLSIVLPSPYISLRGTGVNVDPCVLRGSVVLEILESTAFKEITLQFRGKARLANAQGERQAGRHVFPFTLQIEDWLPSTLSAHSGLAGISYKLRATAVRPGFSSNLHAACPVQLLRSFPPESLEYQQTLELENTWPEKLMYAIMVPHKAWAAGDTLCALVKFSPLNKGIRITGITTSLHEHVKTFGKAGSTHDETRVVCSVKHEIQNGRAFVVPYFSVASTLRWTQHSQTQSPFTTGASTPSVSDGTRTPFFEPVNSFALNGPNVHRTSLDVPDVVRSSRDTSEDASSPTSTSLRSRSNSAQNSSGPSSSFTTGVSGDIIDLGEQEIVTTLELPLPSTLTPSHALEPILISHRLRWNIILSNPDGHVSELRCSLPIHILDYCLLDDARAATRVTRRLLFGLEDVRDEGDEIQLPSYPSHVMDRVPDDEEQAAAALATSGTGPPTPLDYVNMQLMSEASRTTSPSESRIASRASSRAPSPERRERGHHSFFSSLKPFTKVTSSFGTSRQGGGSSLSHSDSNSNGTTMNEPSSSSLSLTLSPRASTSATQPGSIPSTPNLSQPSTPPSSHTPPSRNISRPILTLNSVSQNNSPRMISATLPNAADDEVTLLSRVPQYEIASRGFLGGIMPISSLRGLPSYEEASRLSRTAATSPVPLDEESPSLSRSLGRNISALHGSDLSRGSAAERSLSDGDLAGRFANAMGLTQRR</sequence>